<reference evidence="2" key="1">
    <citation type="submission" date="2022-09" db="EMBL/GenBank/DDBJ databases">
        <title>Complete genome sequence of Vulcanisaeta souniana.</title>
        <authorList>
            <person name="Kato S."/>
            <person name="Itoh T."/>
            <person name="Ohkuma M."/>
        </authorList>
    </citation>
    <scope>NUCLEOTIDE SEQUENCE [LARGE SCALE GENOMIC DNA]</scope>
    <source>
        <strain evidence="2">JCM 11219</strain>
    </source>
</reference>
<dbReference type="GeneID" id="76207822"/>
<dbReference type="RefSeq" id="WP_188603289.1">
    <property type="nucleotide sequence ID" value="NZ_AP026830.1"/>
</dbReference>
<accession>A0ABM8BQA3</accession>
<evidence type="ECO:0000313" key="2">
    <source>
        <dbReference type="Proteomes" id="UP001060771"/>
    </source>
</evidence>
<protein>
    <recommendedName>
        <fullName evidence="3">HNH nuclease domain-containing protein</fullName>
    </recommendedName>
</protein>
<keyword evidence="2" id="KW-1185">Reference proteome</keyword>
<dbReference type="Proteomes" id="UP001060771">
    <property type="component" value="Chromosome"/>
</dbReference>
<gene>
    <name evidence="1" type="ORF">Vsou_22830</name>
</gene>
<sequence length="49" mass="5557">MAKKKRGEGRTKLTIEELLEYEKRRVTCVATGHCVHPMLDVVHIIPGDP</sequence>
<proteinExistence type="predicted"/>
<evidence type="ECO:0008006" key="3">
    <source>
        <dbReference type="Google" id="ProtNLM"/>
    </source>
</evidence>
<organism evidence="1 2">
    <name type="scientific">Vulcanisaeta souniana JCM 11219</name>
    <dbReference type="NCBI Taxonomy" id="1293586"/>
    <lineage>
        <taxon>Archaea</taxon>
        <taxon>Thermoproteota</taxon>
        <taxon>Thermoprotei</taxon>
        <taxon>Thermoproteales</taxon>
        <taxon>Thermoproteaceae</taxon>
        <taxon>Vulcanisaeta</taxon>
    </lineage>
</organism>
<name>A0ABM8BQA3_9CREN</name>
<evidence type="ECO:0000313" key="1">
    <source>
        <dbReference type="EMBL" id="BDR93190.1"/>
    </source>
</evidence>
<dbReference type="EMBL" id="AP026830">
    <property type="protein sequence ID" value="BDR93190.1"/>
    <property type="molecule type" value="Genomic_DNA"/>
</dbReference>